<protein>
    <submittedName>
        <fullName evidence="2">Uncharacterized protein</fullName>
    </submittedName>
</protein>
<dbReference type="KEGG" id="ang:An18g04770"/>
<evidence type="ECO:0000256" key="1">
    <source>
        <dbReference type="SAM" id="MobiDB-lite"/>
    </source>
</evidence>
<dbReference type="VEuPathDB" id="FungiDB:An18g04770"/>
<reference evidence="2" key="1">
    <citation type="submission" date="2025-02" db="EMBL/GenBank/DDBJ databases">
        <authorList>
            <consortium name="NCBI Genome Project"/>
        </authorList>
    </citation>
    <scope>NUCLEOTIDE SEQUENCE</scope>
</reference>
<evidence type="ECO:0000313" key="2">
    <source>
        <dbReference type="RefSeq" id="XP_059602952.1"/>
    </source>
</evidence>
<feature type="compositionally biased region" description="Polar residues" evidence="1">
    <location>
        <begin position="1"/>
        <end position="10"/>
    </location>
</feature>
<accession>A0AAJ8BSA0</accession>
<name>A0AAJ8BSA0_ASPNG</name>
<feature type="compositionally biased region" description="Basic and acidic residues" evidence="1">
    <location>
        <begin position="51"/>
        <end position="62"/>
    </location>
</feature>
<feature type="region of interest" description="Disordered" evidence="1">
    <location>
        <begin position="1"/>
        <end position="62"/>
    </location>
</feature>
<proteinExistence type="predicted"/>
<gene>
    <name evidence="2" type="ORF">An18g04770</name>
</gene>
<organism evidence="2">
    <name type="scientific">Aspergillus niger</name>
    <dbReference type="NCBI Taxonomy" id="5061"/>
    <lineage>
        <taxon>Eukaryota</taxon>
        <taxon>Fungi</taxon>
        <taxon>Dikarya</taxon>
        <taxon>Ascomycota</taxon>
        <taxon>Pezizomycotina</taxon>
        <taxon>Eurotiomycetes</taxon>
        <taxon>Eurotiomycetidae</taxon>
        <taxon>Eurotiales</taxon>
        <taxon>Aspergillaceae</taxon>
        <taxon>Aspergillus</taxon>
        <taxon>Aspergillus subgen. Circumdati</taxon>
    </lineage>
</organism>
<sequence>MSGSENQNQESRVKRLGGGGGEEREEAEEEEEGKKAQRKRSGCKKMWLDPWRQDRFVDTWGS</sequence>
<reference evidence="2" key="2">
    <citation type="submission" date="2025-08" db="UniProtKB">
        <authorList>
            <consortium name="RefSeq"/>
        </authorList>
    </citation>
    <scope>IDENTIFICATION</scope>
</reference>
<dbReference type="AlphaFoldDB" id="A0AAJ8BSA0"/>
<dbReference type="RefSeq" id="XP_059602952.1">
    <property type="nucleotide sequence ID" value="XM_059745792.1"/>
</dbReference>
<dbReference type="GeneID" id="84593718"/>